<keyword evidence="6" id="KW-0804">Transcription</keyword>
<comment type="caution">
    <text evidence="10">The sequence shown here is derived from an EMBL/GenBank/DDBJ whole genome shotgun (WGS) entry which is preliminary data.</text>
</comment>
<evidence type="ECO:0000256" key="5">
    <source>
        <dbReference type="ARBA" id="ARBA00023125"/>
    </source>
</evidence>
<accession>A0AAD8FXI2</accession>
<feature type="domain" description="BHLH" evidence="9">
    <location>
        <begin position="95"/>
        <end position="149"/>
    </location>
</feature>
<name>A0AAD8FXI2_ACIOX</name>
<dbReference type="Proteomes" id="UP001230051">
    <property type="component" value="Unassembled WGS sequence"/>
</dbReference>
<evidence type="ECO:0000256" key="3">
    <source>
        <dbReference type="ARBA" id="ARBA00022976"/>
    </source>
</evidence>
<dbReference type="InterPro" id="IPR011598">
    <property type="entry name" value="bHLH_dom"/>
</dbReference>
<dbReference type="CDD" id="cd18938">
    <property type="entry name" value="bHLH_TS_Mesp"/>
    <property type="match status" value="1"/>
</dbReference>
<dbReference type="GO" id="GO:0046983">
    <property type="term" value="F:protein dimerization activity"/>
    <property type="evidence" value="ECO:0007669"/>
    <property type="project" value="InterPro"/>
</dbReference>
<evidence type="ECO:0000256" key="4">
    <source>
        <dbReference type="ARBA" id="ARBA00023015"/>
    </source>
</evidence>
<protein>
    <submittedName>
        <fullName evidence="10">Mesoderm posterior protein 1-like</fullName>
    </submittedName>
</protein>
<dbReference type="GO" id="GO:0032525">
    <property type="term" value="P:somite rostral/caudal axis specification"/>
    <property type="evidence" value="ECO:0007669"/>
    <property type="project" value="TreeGrafter"/>
</dbReference>
<comment type="subcellular location">
    <subcellularLocation>
        <location evidence="1">Nucleus</location>
    </subcellularLocation>
</comment>
<evidence type="ECO:0000256" key="6">
    <source>
        <dbReference type="ARBA" id="ARBA00023163"/>
    </source>
</evidence>
<feature type="region of interest" description="Disordered" evidence="8">
    <location>
        <begin position="23"/>
        <end position="106"/>
    </location>
</feature>
<dbReference type="SMART" id="SM00353">
    <property type="entry name" value="HLH"/>
    <property type="match status" value="1"/>
</dbReference>
<dbReference type="PANTHER" id="PTHR20937:SF18">
    <property type="entry name" value="BHLH TRANSCRIPTION FACTOR MESP-B-RELATED"/>
    <property type="match status" value="1"/>
</dbReference>
<keyword evidence="2" id="KW-0217">Developmental protein</keyword>
<dbReference type="AlphaFoldDB" id="A0AAD8FXI2"/>
<evidence type="ECO:0000259" key="9">
    <source>
        <dbReference type="PROSITE" id="PS50888"/>
    </source>
</evidence>
<dbReference type="FunFam" id="4.10.280.10:FF:000047">
    <property type="entry name" value="mesoderm posterior protein 1"/>
    <property type="match status" value="1"/>
</dbReference>
<dbReference type="GO" id="GO:0001707">
    <property type="term" value="P:mesoderm formation"/>
    <property type="evidence" value="ECO:0007669"/>
    <property type="project" value="TreeGrafter"/>
</dbReference>
<evidence type="ECO:0000256" key="2">
    <source>
        <dbReference type="ARBA" id="ARBA00022473"/>
    </source>
</evidence>
<dbReference type="Pfam" id="PF00010">
    <property type="entry name" value="HLH"/>
    <property type="match status" value="1"/>
</dbReference>
<reference evidence="10" key="1">
    <citation type="submission" date="2022-02" db="EMBL/GenBank/DDBJ databases">
        <title>Atlantic sturgeon de novo genome assembly.</title>
        <authorList>
            <person name="Stock M."/>
            <person name="Klopp C."/>
            <person name="Guiguen Y."/>
            <person name="Cabau C."/>
            <person name="Parinello H."/>
            <person name="Santidrian Yebra-Pimentel E."/>
            <person name="Kuhl H."/>
            <person name="Dirks R.P."/>
            <person name="Guessner J."/>
            <person name="Wuertz S."/>
            <person name="Du K."/>
            <person name="Schartl M."/>
        </authorList>
    </citation>
    <scope>NUCLEOTIDE SEQUENCE</scope>
    <source>
        <strain evidence="10">STURGEONOMICS-FGT-2020</strain>
        <tissue evidence="10">Whole blood</tissue>
    </source>
</reference>
<organism evidence="10 11">
    <name type="scientific">Acipenser oxyrinchus oxyrinchus</name>
    <dbReference type="NCBI Taxonomy" id="40147"/>
    <lineage>
        <taxon>Eukaryota</taxon>
        <taxon>Metazoa</taxon>
        <taxon>Chordata</taxon>
        <taxon>Craniata</taxon>
        <taxon>Vertebrata</taxon>
        <taxon>Euteleostomi</taxon>
        <taxon>Actinopterygii</taxon>
        <taxon>Chondrostei</taxon>
        <taxon>Acipenseriformes</taxon>
        <taxon>Acipenseridae</taxon>
        <taxon>Acipenser</taxon>
    </lineage>
</organism>
<proteinExistence type="predicted"/>
<evidence type="ECO:0000256" key="7">
    <source>
        <dbReference type="ARBA" id="ARBA00023242"/>
    </source>
</evidence>
<dbReference type="SUPFAM" id="SSF47459">
    <property type="entry name" value="HLH, helix-loop-helix DNA-binding domain"/>
    <property type="match status" value="1"/>
</dbReference>
<keyword evidence="4" id="KW-0805">Transcription regulation</keyword>
<evidence type="ECO:0000256" key="8">
    <source>
        <dbReference type="SAM" id="MobiDB-lite"/>
    </source>
</evidence>
<dbReference type="Gene3D" id="4.10.280.10">
    <property type="entry name" value="Helix-loop-helix DNA-binding domain"/>
    <property type="match status" value="1"/>
</dbReference>
<keyword evidence="7" id="KW-0539">Nucleus</keyword>
<dbReference type="PROSITE" id="PS50888">
    <property type="entry name" value="BHLH"/>
    <property type="match status" value="1"/>
</dbReference>
<evidence type="ECO:0000313" key="11">
    <source>
        <dbReference type="Proteomes" id="UP001230051"/>
    </source>
</evidence>
<dbReference type="EMBL" id="JAGXEW010000019">
    <property type="protein sequence ID" value="KAK1160920.1"/>
    <property type="molecule type" value="Genomic_DNA"/>
</dbReference>
<dbReference type="GO" id="GO:0007219">
    <property type="term" value="P:Notch signaling pathway"/>
    <property type="evidence" value="ECO:0007669"/>
    <property type="project" value="UniProtKB-KW"/>
</dbReference>
<feature type="compositionally biased region" description="Basic residues" evidence="8">
    <location>
        <begin position="84"/>
        <end position="94"/>
    </location>
</feature>
<dbReference type="PANTHER" id="PTHR20937">
    <property type="entry name" value="IP14615P"/>
    <property type="match status" value="1"/>
</dbReference>
<dbReference type="GO" id="GO:0005634">
    <property type="term" value="C:nucleus"/>
    <property type="evidence" value="ECO:0007669"/>
    <property type="project" value="UniProtKB-SubCell"/>
</dbReference>
<feature type="compositionally biased region" description="Low complexity" evidence="8">
    <location>
        <begin position="27"/>
        <end position="43"/>
    </location>
</feature>
<dbReference type="GO" id="GO:0000978">
    <property type="term" value="F:RNA polymerase II cis-regulatory region sequence-specific DNA binding"/>
    <property type="evidence" value="ECO:0007669"/>
    <property type="project" value="TreeGrafter"/>
</dbReference>
<evidence type="ECO:0000256" key="1">
    <source>
        <dbReference type="ARBA" id="ARBA00004123"/>
    </source>
</evidence>
<keyword evidence="3" id="KW-0914">Notch signaling pathway</keyword>
<dbReference type="InterPro" id="IPR036638">
    <property type="entry name" value="HLH_DNA-bd_sf"/>
</dbReference>
<keyword evidence="11" id="KW-1185">Reference proteome</keyword>
<evidence type="ECO:0000313" key="10">
    <source>
        <dbReference type="EMBL" id="KAK1160920.1"/>
    </source>
</evidence>
<dbReference type="InterPro" id="IPR040259">
    <property type="entry name" value="Mesogenin/MesP"/>
</dbReference>
<dbReference type="GO" id="GO:0000981">
    <property type="term" value="F:DNA-binding transcription factor activity, RNA polymerase II-specific"/>
    <property type="evidence" value="ECO:0007669"/>
    <property type="project" value="TreeGrafter"/>
</dbReference>
<keyword evidence="5" id="KW-0238">DNA-binding</keyword>
<gene>
    <name evidence="10" type="primary">MESP2</name>
    <name evidence="10" type="ORF">AOXY_G19761</name>
</gene>
<dbReference type="GO" id="GO:0003007">
    <property type="term" value="P:heart morphogenesis"/>
    <property type="evidence" value="ECO:0007669"/>
    <property type="project" value="TreeGrafter"/>
</dbReference>
<sequence>MDISAPQLSYSTQCHWNYPSSDSEFYSVSSPETISPSSSTDFPFSPPCHQRYKATLGTHTGYPDAVQASRSPSSSEEELLSVQKLRKTRSKNPSKQRQSASEKEKLRMRDLAKALHHLRTYLPPSVAPAGQSLTKIETLRLTIRYISHLSEQLGLSEEIPSQRRGADVMRCLTLPEELLCYQSSAVPEGALQEEGMGSCQYSSMPACSQQDEGTGYCQYSSMPACSQQDEGMGSCQYSSMPACSQQDEGMGSCQYSSMPACSQQDEVLDSSTESLLQSPQFPDATQSCQMYSEDFNSQVLPQEFWS</sequence>